<sequence>MKKQGDVLNQQRLRAFYRYNQAMEAGDAQVLAAVLAEAEQDSVLERMIMELNEVYQIEDRAVPHVDEVAEVQAMIVAQFGENTMSEKIQTPLVATLGQQDEQTRSKRPLIVAQWYQKRATWVAAAVAGLLICLAILPGTSVVAAQFLALFRPQQFQAQPVLNPQQLRRDFLLYVQNFGTVDIQPIEKTAAGDDYNTLPESRMTRADVESALGHHISLPSQLPAGAGPQLQFSLFRGEQGTFVFHSDQVRAYLTQTGQSSVQIPAQLDGATFTINMDSGVIANYYASCQINTQNDRVCRGGTPFLLTELPTPIVKATGRASLNDLRSFMLSLPKLSTDMRSLIQHLDVNSGVIPIPIPETIAAQQVKVQGASGLLLSDSTMNVLLWQSNNIIYAIGTTGGDSAKIMDAANSLR</sequence>
<organism evidence="2 3">
    <name type="scientific">Tengunoibacter tsumagoiensis</name>
    <dbReference type="NCBI Taxonomy" id="2014871"/>
    <lineage>
        <taxon>Bacteria</taxon>
        <taxon>Bacillati</taxon>
        <taxon>Chloroflexota</taxon>
        <taxon>Ktedonobacteria</taxon>
        <taxon>Ktedonobacterales</taxon>
        <taxon>Dictyobacteraceae</taxon>
        <taxon>Tengunoibacter</taxon>
    </lineage>
</organism>
<evidence type="ECO:0000313" key="2">
    <source>
        <dbReference type="EMBL" id="GCE14748.1"/>
    </source>
</evidence>
<protein>
    <recommendedName>
        <fullName evidence="4">DUF4367 domain-containing protein</fullName>
    </recommendedName>
</protein>
<accession>A0A402A6J7</accession>
<dbReference type="RefSeq" id="WP_126582287.1">
    <property type="nucleotide sequence ID" value="NZ_BIFR01000002.1"/>
</dbReference>
<dbReference type="Proteomes" id="UP000287352">
    <property type="component" value="Unassembled WGS sequence"/>
</dbReference>
<keyword evidence="1" id="KW-1133">Transmembrane helix</keyword>
<name>A0A402A6J7_9CHLR</name>
<dbReference type="OrthoDB" id="150040at2"/>
<evidence type="ECO:0000256" key="1">
    <source>
        <dbReference type="SAM" id="Phobius"/>
    </source>
</evidence>
<comment type="caution">
    <text evidence="2">The sequence shown here is derived from an EMBL/GenBank/DDBJ whole genome shotgun (WGS) entry which is preliminary data.</text>
</comment>
<reference evidence="3" key="1">
    <citation type="submission" date="2018-12" db="EMBL/GenBank/DDBJ databases">
        <title>Tengunoibacter tsumagoiensis gen. nov., sp. nov., Dictyobacter kobayashii sp. nov., D. alpinus sp. nov., and D. joshuensis sp. nov. and description of Dictyobacteraceae fam. nov. within the order Ktedonobacterales isolated from Tengu-no-mugimeshi.</title>
        <authorList>
            <person name="Wang C.M."/>
            <person name="Zheng Y."/>
            <person name="Sakai Y."/>
            <person name="Toyoda A."/>
            <person name="Minakuchi Y."/>
            <person name="Abe K."/>
            <person name="Yokota A."/>
            <person name="Yabe S."/>
        </authorList>
    </citation>
    <scope>NUCLEOTIDE SEQUENCE [LARGE SCALE GENOMIC DNA]</scope>
    <source>
        <strain evidence="3">Uno3</strain>
    </source>
</reference>
<gene>
    <name evidence="2" type="ORF">KTT_46070</name>
</gene>
<keyword evidence="3" id="KW-1185">Reference proteome</keyword>
<dbReference type="EMBL" id="BIFR01000002">
    <property type="protein sequence ID" value="GCE14748.1"/>
    <property type="molecule type" value="Genomic_DNA"/>
</dbReference>
<keyword evidence="1" id="KW-0812">Transmembrane</keyword>
<evidence type="ECO:0000313" key="3">
    <source>
        <dbReference type="Proteomes" id="UP000287352"/>
    </source>
</evidence>
<proteinExistence type="predicted"/>
<feature type="transmembrane region" description="Helical" evidence="1">
    <location>
        <begin position="121"/>
        <end position="150"/>
    </location>
</feature>
<keyword evidence="1" id="KW-0472">Membrane</keyword>
<evidence type="ECO:0008006" key="4">
    <source>
        <dbReference type="Google" id="ProtNLM"/>
    </source>
</evidence>
<dbReference type="AlphaFoldDB" id="A0A402A6J7"/>